<dbReference type="AlphaFoldDB" id="A0A224YHI3"/>
<evidence type="ECO:0000313" key="2">
    <source>
        <dbReference type="EMBL" id="MAA15209.1"/>
    </source>
</evidence>
<feature type="chain" id="PRO_5013098660" evidence="1">
    <location>
        <begin position="26"/>
        <end position="220"/>
    </location>
</feature>
<accession>A0A224YHI3</accession>
<evidence type="ECO:0000256" key="1">
    <source>
        <dbReference type="SAM" id="SignalP"/>
    </source>
</evidence>
<dbReference type="SUPFAM" id="SSF50814">
    <property type="entry name" value="Lipocalins"/>
    <property type="match status" value="1"/>
</dbReference>
<dbReference type="InterPro" id="IPR012674">
    <property type="entry name" value="Calycin"/>
</dbReference>
<proteinExistence type="predicted"/>
<reference evidence="2" key="1">
    <citation type="journal article" date="2017" name="Parasit. Vectors">
        <title>Sialotranscriptomics of Rhipicephalus zambeziensis reveals intricate expression profiles of secretory proteins and suggests tight temporal transcriptional regulation during blood-feeding.</title>
        <authorList>
            <person name="de Castro M.H."/>
            <person name="de Klerk D."/>
            <person name="Pienaar R."/>
            <person name="Rees D.J.G."/>
            <person name="Mans B.J."/>
        </authorList>
    </citation>
    <scope>NUCLEOTIDE SEQUENCE</scope>
    <source>
        <tissue evidence="2">Salivary glands</tissue>
    </source>
</reference>
<name>A0A224YHI3_9ACAR</name>
<organism evidence="2">
    <name type="scientific">Rhipicephalus zambeziensis</name>
    <dbReference type="NCBI Taxonomy" id="60191"/>
    <lineage>
        <taxon>Eukaryota</taxon>
        <taxon>Metazoa</taxon>
        <taxon>Ecdysozoa</taxon>
        <taxon>Arthropoda</taxon>
        <taxon>Chelicerata</taxon>
        <taxon>Arachnida</taxon>
        <taxon>Acari</taxon>
        <taxon>Parasitiformes</taxon>
        <taxon>Ixodida</taxon>
        <taxon>Ixodoidea</taxon>
        <taxon>Ixodidae</taxon>
        <taxon>Rhipicephalinae</taxon>
        <taxon>Rhipicephalus</taxon>
        <taxon>Rhipicephalus</taxon>
    </lineage>
</organism>
<dbReference type="EMBL" id="GFPF01004063">
    <property type="protein sequence ID" value="MAA15209.1"/>
    <property type="molecule type" value="Transcribed_RNA"/>
</dbReference>
<feature type="signal peptide" evidence="1">
    <location>
        <begin position="1"/>
        <end position="25"/>
    </location>
</feature>
<keyword evidence="1" id="KW-0732">Signal</keyword>
<protein>
    <submittedName>
        <fullName evidence="2">Lipocalin</fullName>
    </submittedName>
</protein>
<sequence>MLPKKACSHGLVLIFFSNLYVGCIGNDIDVGTNFDGSLNIIDVVNTSENLWVYYQTYLNGFVMSQGDNMFTVTTTCIYNRLRGVSDKDYNFTKYQYSQDAWSADNYTGTFIYSNETDKKKPPEAMYVDLEGERKADEIWTLKYTDPDNHTCNVYEITSVGNVVTKGGPMCEMHIKDSQVQKGPPTNCLNFYKQKCEGKTYQPYQPYCQGKGMEDMVIVRK</sequence>
<dbReference type="Gene3D" id="2.40.128.20">
    <property type="match status" value="1"/>
</dbReference>